<evidence type="ECO:0000313" key="2">
    <source>
        <dbReference type="Proteomes" id="UP001597393"/>
    </source>
</evidence>
<dbReference type="Proteomes" id="UP001597393">
    <property type="component" value="Unassembled WGS sequence"/>
</dbReference>
<name>A0ABW5NNA8_9SPHI</name>
<organism evidence="1 2">
    <name type="scientific">Sphingobacterium corticis</name>
    <dbReference type="NCBI Taxonomy" id="1812823"/>
    <lineage>
        <taxon>Bacteria</taxon>
        <taxon>Pseudomonadati</taxon>
        <taxon>Bacteroidota</taxon>
        <taxon>Sphingobacteriia</taxon>
        <taxon>Sphingobacteriales</taxon>
        <taxon>Sphingobacteriaceae</taxon>
        <taxon>Sphingobacterium</taxon>
    </lineage>
</organism>
<proteinExistence type="predicted"/>
<accession>A0ABW5NNA8</accession>
<gene>
    <name evidence="1" type="ORF">ACFSQ3_10160</name>
</gene>
<keyword evidence="2" id="KW-1185">Reference proteome</keyword>
<dbReference type="RefSeq" id="WP_380869443.1">
    <property type="nucleotide sequence ID" value="NZ_JBHUMA010000006.1"/>
</dbReference>
<evidence type="ECO:0000313" key="1">
    <source>
        <dbReference type="EMBL" id="MFD2599317.1"/>
    </source>
</evidence>
<sequence length="223" mass="25581">MKITKELLERYELGQSTDQEEAFVSDWLANDLLDEDEFNTDDVDVVEETNVKQAIWSDIASHIDQKNPSEKVVPAKKSKTLLLWGNPWMQSAASSLLFMGIAWFVYQSPSDVDYRSFSANNIHQKVMQWQEEKFDVSLSQNSSASIDFRSGNMAISGDILFTPKKNLILYDASNRAPIDFKEGEIYYISTDPDTSELMVFAKSDMEYLPPIIQKHIRKQFQSI</sequence>
<reference evidence="2" key="1">
    <citation type="journal article" date="2019" name="Int. J. Syst. Evol. Microbiol.">
        <title>The Global Catalogue of Microorganisms (GCM) 10K type strain sequencing project: providing services to taxonomists for standard genome sequencing and annotation.</title>
        <authorList>
            <consortium name="The Broad Institute Genomics Platform"/>
            <consortium name="The Broad Institute Genome Sequencing Center for Infectious Disease"/>
            <person name="Wu L."/>
            <person name="Ma J."/>
        </authorList>
    </citation>
    <scope>NUCLEOTIDE SEQUENCE [LARGE SCALE GENOMIC DNA]</scope>
    <source>
        <strain evidence="2">KCTC 42248</strain>
    </source>
</reference>
<protein>
    <recommendedName>
        <fullName evidence="3">Anti-sigma factor</fullName>
    </recommendedName>
</protein>
<comment type="caution">
    <text evidence="1">The sequence shown here is derived from an EMBL/GenBank/DDBJ whole genome shotgun (WGS) entry which is preliminary data.</text>
</comment>
<evidence type="ECO:0008006" key="3">
    <source>
        <dbReference type="Google" id="ProtNLM"/>
    </source>
</evidence>
<dbReference type="EMBL" id="JBHUMA010000006">
    <property type="protein sequence ID" value="MFD2599317.1"/>
    <property type="molecule type" value="Genomic_DNA"/>
</dbReference>